<organism evidence="2 3">
    <name type="scientific">Acorus calamus</name>
    <name type="common">Sweet flag</name>
    <dbReference type="NCBI Taxonomy" id="4465"/>
    <lineage>
        <taxon>Eukaryota</taxon>
        <taxon>Viridiplantae</taxon>
        <taxon>Streptophyta</taxon>
        <taxon>Embryophyta</taxon>
        <taxon>Tracheophyta</taxon>
        <taxon>Spermatophyta</taxon>
        <taxon>Magnoliopsida</taxon>
        <taxon>Liliopsida</taxon>
        <taxon>Acoraceae</taxon>
        <taxon>Acorus</taxon>
    </lineage>
</organism>
<dbReference type="EMBL" id="JAUJYO010000013">
    <property type="protein sequence ID" value="KAK1301210.1"/>
    <property type="molecule type" value="Genomic_DNA"/>
</dbReference>
<comment type="caution">
    <text evidence="2">The sequence shown here is derived from an EMBL/GenBank/DDBJ whole genome shotgun (WGS) entry which is preliminary data.</text>
</comment>
<dbReference type="InterPro" id="IPR007789">
    <property type="entry name" value="DUF688"/>
</dbReference>
<reference evidence="2" key="2">
    <citation type="submission" date="2023-06" db="EMBL/GenBank/DDBJ databases">
        <authorList>
            <person name="Ma L."/>
            <person name="Liu K.-W."/>
            <person name="Li Z."/>
            <person name="Hsiao Y.-Y."/>
            <person name="Qi Y."/>
            <person name="Fu T."/>
            <person name="Tang G."/>
            <person name="Zhang D."/>
            <person name="Sun W.-H."/>
            <person name="Liu D.-K."/>
            <person name="Li Y."/>
            <person name="Chen G.-Z."/>
            <person name="Liu X.-D."/>
            <person name="Liao X.-Y."/>
            <person name="Jiang Y.-T."/>
            <person name="Yu X."/>
            <person name="Hao Y."/>
            <person name="Huang J."/>
            <person name="Zhao X.-W."/>
            <person name="Ke S."/>
            <person name="Chen Y.-Y."/>
            <person name="Wu W.-L."/>
            <person name="Hsu J.-L."/>
            <person name="Lin Y.-F."/>
            <person name="Huang M.-D."/>
            <person name="Li C.-Y."/>
            <person name="Huang L."/>
            <person name="Wang Z.-W."/>
            <person name="Zhao X."/>
            <person name="Zhong W.-Y."/>
            <person name="Peng D.-H."/>
            <person name="Ahmad S."/>
            <person name="Lan S."/>
            <person name="Zhang J.-S."/>
            <person name="Tsai W.-C."/>
            <person name="Van De Peer Y."/>
            <person name="Liu Z.-J."/>
        </authorList>
    </citation>
    <scope>NUCLEOTIDE SEQUENCE</scope>
    <source>
        <strain evidence="2">CP</strain>
        <tissue evidence="2">Leaves</tissue>
    </source>
</reference>
<evidence type="ECO:0000313" key="3">
    <source>
        <dbReference type="Proteomes" id="UP001180020"/>
    </source>
</evidence>
<evidence type="ECO:0000256" key="1">
    <source>
        <dbReference type="SAM" id="MobiDB-lite"/>
    </source>
</evidence>
<proteinExistence type="predicted"/>
<feature type="region of interest" description="Disordered" evidence="1">
    <location>
        <begin position="1"/>
        <end position="48"/>
    </location>
</feature>
<gene>
    <name evidence="2" type="ORF">QJS10_CPB13g00681</name>
</gene>
<dbReference type="PANTHER" id="PTHR35466">
    <property type="entry name" value="SERINE/ARGININE REPETITIVE MATRIX PROTEIN 1"/>
    <property type="match status" value="1"/>
</dbReference>
<evidence type="ECO:0000313" key="2">
    <source>
        <dbReference type="EMBL" id="KAK1301210.1"/>
    </source>
</evidence>
<sequence length="215" mass="24442">MSNTLDESFKRPGSVPFKWEIQPGTPKRQLHETTTTKPSAMLSPPPAFFSRSLSLPPSDRRRRMDLVIPGTVAVSIPCKAYSGCFYIPTLKKRDEYHKNKKREANKAYGRSSLKQSSMSCIQSSPVVCPTVKRAMRTNDEMKLADHYEDNHDQNSNNPLPYLKNNNVTKDEGVPNRENYESLVSNMALQVLEKEELCLLQGYQDACQKDDIYPPL</sequence>
<dbReference type="PANTHER" id="PTHR35466:SF4">
    <property type="entry name" value="EXPRESSED PROTEIN"/>
    <property type="match status" value="1"/>
</dbReference>
<keyword evidence="3" id="KW-1185">Reference proteome</keyword>
<accession>A0AAV9DIY9</accession>
<dbReference type="AlphaFoldDB" id="A0AAV9DIY9"/>
<protein>
    <submittedName>
        <fullName evidence="2">Uncharacterized protein</fullName>
    </submittedName>
</protein>
<name>A0AAV9DIY9_ACOCL</name>
<reference evidence="2" key="1">
    <citation type="journal article" date="2023" name="Nat. Commun.">
        <title>Diploid and tetraploid genomes of Acorus and the evolution of monocots.</title>
        <authorList>
            <person name="Ma L."/>
            <person name="Liu K.W."/>
            <person name="Li Z."/>
            <person name="Hsiao Y.Y."/>
            <person name="Qi Y."/>
            <person name="Fu T."/>
            <person name="Tang G.D."/>
            <person name="Zhang D."/>
            <person name="Sun W.H."/>
            <person name="Liu D.K."/>
            <person name="Li Y."/>
            <person name="Chen G.Z."/>
            <person name="Liu X.D."/>
            <person name="Liao X.Y."/>
            <person name="Jiang Y.T."/>
            <person name="Yu X."/>
            <person name="Hao Y."/>
            <person name="Huang J."/>
            <person name="Zhao X.W."/>
            <person name="Ke S."/>
            <person name="Chen Y.Y."/>
            <person name="Wu W.L."/>
            <person name="Hsu J.L."/>
            <person name="Lin Y.F."/>
            <person name="Huang M.D."/>
            <person name="Li C.Y."/>
            <person name="Huang L."/>
            <person name="Wang Z.W."/>
            <person name="Zhao X."/>
            <person name="Zhong W.Y."/>
            <person name="Peng D.H."/>
            <person name="Ahmad S."/>
            <person name="Lan S."/>
            <person name="Zhang J.S."/>
            <person name="Tsai W.C."/>
            <person name="Van de Peer Y."/>
            <person name="Liu Z.J."/>
        </authorList>
    </citation>
    <scope>NUCLEOTIDE SEQUENCE</scope>
    <source>
        <strain evidence="2">CP</strain>
    </source>
</reference>
<dbReference type="Proteomes" id="UP001180020">
    <property type="component" value="Unassembled WGS sequence"/>
</dbReference>
<dbReference type="Pfam" id="PF05097">
    <property type="entry name" value="DUF688"/>
    <property type="match status" value="1"/>
</dbReference>